<feature type="chain" id="PRO_5035318338" evidence="1">
    <location>
        <begin position="20"/>
        <end position="433"/>
    </location>
</feature>
<dbReference type="Pfam" id="PF10517">
    <property type="entry name" value="DM13"/>
    <property type="match status" value="1"/>
</dbReference>
<dbReference type="PROSITE" id="PS51549">
    <property type="entry name" value="DM13"/>
    <property type="match status" value="1"/>
</dbReference>
<evidence type="ECO:0000256" key="1">
    <source>
        <dbReference type="SAM" id="SignalP"/>
    </source>
</evidence>
<name>A0A8A4TMB1_SULCO</name>
<keyword evidence="1" id="KW-0732">Signal</keyword>
<gene>
    <name evidence="3" type="ORF">J3U87_32100</name>
</gene>
<dbReference type="RefSeq" id="WP_237379881.1">
    <property type="nucleotide sequence ID" value="NZ_CP071793.1"/>
</dbReference>
<reference evidence="3" key="1">
    <citation type="submission" date="2021-03" db="EMBL/GenBank/DDBJ databases">
        <title>Acanthopleuribacteraceae sp. M133.</title>
        <authorList>
            <person name="Wang G."/>
        </authorList>
    </citation>
    <scope>NUCLEOTIDE SEQUENCE</scope>
    <source>
        <strain evidence="3">M133</strain>
    </source>
</reference>
<evidence type="ECO:0000313" key="4">
    <source>
        <dbReference type="Proteomes" id="UP000663929"/>
    </source>
</evidence>
<protein>
    <submittedName>
        <fullName evidence="3">DM13 domain-containing protein</fullName>
    </submittedName>
</protein>
<dbReference type="AlphaFoldDB" id="A0A8A4TMB1"/>
<keyword evidence="4" id="KW-1185">Reference proteome</keyword>
<accession>A0A8A4TMB1</accession>
<proteinExistence type="predicted"/>
<dbReference type="Proteomes" id="UP000663929">
    <property type="component" value="Chromosome"/>
</dbReference>
<sequence>MFRFSTWLCLSLLTSPLWAQTRMVPHVTPSAGDFKTELLLVNPSTTEQILDLMLFTADGTPLEPTSRTLAAGATQVLTPEDLAPGEVLSHFLVTNDSDIEITVSYQDAQGNNSAAHVETSTRQAVRWRIYPATLGDALDGLAIVNMDDQNRDIQVRQVGYDGVEIARATIANLNSKAKGLYLFNDFTTRAETWYEVFSPGPLALTALRFSTAGEGARFFWATAAVPLPALVENENQPPTITGQVDLSITAGTSLTLTLDQLTIEDPDNAPEDWVLMVADGTNYTRDGNTITPVDGFVGMLDVPVTCSDGISQSDSYLVQVTVTAAEDPRIGTVATLRNSATYGISGRAVIVDERTIRLENFSYNGGGPDVRVYLGLNNDFVNGPIISDSLSGTVFNNETLELTIPESVSLDDFNAISIWCTLFSISFSEGTFQ</sequence>
<feature type="domain" description="DM13" evidence="2">
    <location>
        <begin position="331"/>
        <end position="433"/>
    </location>
</feature>
<feature type="signal peptide" evidence="1">
    <location>
        <begin position="1"/>
        <end position="19"/>
    </location>
</feature>
<dbReference type="EMBL" id="CP071793">
    <property type="protein sequence ID" value="QTD50252.1"/>
    <property type="molecule type" value="Genomic_DNA"/>
</dbReference>
<organism evidence="3 4">
    <name type="scientific">Sulfidibacter corallicola</name>
    <dbReference type="NCBI Taxonomy" id="2818388"/>
    <lineage>
        <taxon>Bacteria</taxon>
        <taxon>Pseudomonadati</taxon>
        <taxon>Acidobacteriota</taxon>
        <taxon>Holophagae</taxon>
        <taxon>Acanthopleuribacterales</taxon>
        <taxon>Acanthopleuribacteraceae</taxon>
        <taxon>Sulfidibacter</taxon>
    </lineage>
</organism>
<dbReference type="KEGG" id="scor:J3U87_32100"/>
<dbReference type="SMART" id="SM00686">
    <property type="entry name" value="DM13"/>
    <property type="match status" value="1"/>
</dbReference>
<dbReference type="InterPro" id="IPR019545">
    <property type="entry name" value="DM13_domain"/>
</dbReference>
<evidence type="ECO:0000313" key="3">
    <source>
        <dbReference type="EMBL" id="QTD50252.1"/>
    </source>
</evidence>
<evidence type="ECO:0000259" key="2">
    <source>
        <dbReference type="PROSITE" id="PS51549"/>
    </source>
</evidence>